<dbReference type="GO" id="GO:0006788">
    <property type="term" value="P:heme oxidation"/>
    <property type="evidence" value="ECO:0007669"/>
    <property type="project" value="InterPro"/>
</dbReference>
<keyword evidence="3" id="KW-0408">Iron</keyword>
<dbReference type="KEGG" id="pco:PHACADRAFT_262010"/>
<dbReference type="GO" id="GO:0004392">
    <property type="term" value="F:heme oxygenase (decyclizing) activity"/>
    <property type="evidence" value="ECO:0007669"/>
    <property type="project" value="InterPro"/>
</dbReference>
<keyword evidence="1" id="KW-0349">Heme</keyword>
<dbReference type="OrthoDB" id="652091at2759"/>
<name>K5VK12_PHACS</name>
<evidence type="ECO:0000313" key="5">
    <source>
        <dbReference type="EMBL" id="EKM51708.1"/>
    </source>
</evidence>
<keyword evidence="6" id="KW-1185">Reference proteome</keyword>
<dbReference type="Gene3D" id="1.20.910.10">
    <property type="entry name" value="Heme oxygenase-like"/>
    <property type="match status" value="1"/>
</dbReference>
<dbReference type="AlphaFoldDB" id="K5VK12"/>
<dbReference type="InterPro" id="IPR002051">
    <property type="entry name" value="Haem_Oase"/>
</dbReference>
<dbReference type="InterPro" id="IPR016084">
    <property type="entry name" value="Haem_Oase-like_multi-hlx"/>
</dbReference>
<dbReference type="GO" id="GO:0046872">
    <property type="term" value="F:metal ion binding"/>
    <property type="evidence" value="ECO:0007669"/>
    <property type="project" value="UniProtKB-KW"/>
</dbReference>
<dbReference type="InParanoid" id="K5VK12"/>
<evidence type="ECO:0000256" key="4">
    <source>
        <dbReference type="SAM" id="Phobius"/>
    </source>
</evidence>
<proteinExistence type="predicted"/>
<organism evidence="5 6">
    <name type="scientific">Phanerochaete carnosa (strain HHB-10118-sp)</name>
    <name type="common">White-rot fungus</name>
    <name type="synonym">Peniophora carnosa</name>
    <dbReference type="NCBI Taxonomy" id="650164"/>
    <lineage>
        <taxon>Eukaryota</taxon>
        <taxon>Fungi</taxon>
        <taxon>Dikarya</taxon>
        <taxon>Basidiomycota</taxon>
        <taxon>Agaricomycotina</taxon>
        <taxon>Agaricomycetes</taxon>
        <taxon>Polyporales</taxon>
        <taxon>Phanerochaetaceae</taxon>
        <taxon>Phanerochaete</taxon>
    </lineage>
</organism>
<dbReference type="GeneID" id="18918159"/>
<accession>K5VK12</accession>
<reference evidence="5 6" key="1">
    <citation type="journal article" date="2012" name="BMC Genomics">
        <title>Comparative genomics of the white-rot fungi, Phanerochaete carnosa and P. chrysosporium, to elucidate the genetic basis of the distinct wood types they colonize.</title>
        <authorList>
            <person name="Suzuki H."/>
            <person name="MacDonald J."/>
            <person name="Syed K."/>
            <person name="Salamov A."/>
            <person name="Hori C."/>
            <person name="Aerts A."/>
            <person name="Henrissat B."/>
            <person name="Wiebenga A."/>
            <person name="vanKuyk P.A."/>
            <person name="Barry K."/>
            <person name="Lindquist E."/>
            <person name="LaButti K."/>
            <person name="Lapidus A."/>
            <person name="Lucas S."/>
            <person name="Coutinho P."/>
            <person name="Gong Y."/>
            <person name="Samejima M."/>
            <person name="Mahadevan R."/>
            <person name="Abou-Zaid M."/>
            <person name="de Vries R.P."/>
            <person name="Igarashi K."/>
            <person name="Yadav J.S."/>
            <person name="Grigoriev I.V."/>
            <person name="Master E.R."/>
        </authorList>
    </citation>
    <scope>NUCLEOTIDE SEQUENCE [LARGE SCALE GENOMIC DNA]</scope>
    <source>
        <strain evidence="5 6">HHB-10118-sp</strain>
    </source>
</reference>
<dbReference type="HOGENOM" id="CLU_057050_1_0_1"/>
<dbReference type="InterPro" id="IPR016053">
    <property type="entry name" value="Haem_Oase-like"/>
</dbReference>
<evidence type="ECO:0000313" key="6">
    <source>
        <dbReference type="Proteomes" id="UP000008370"/>
    </source>
</evidence>
<keyword evidence="4" id="KW-0812">Transmembrane</keyword>
<evidence type="ECO:0000256" key="2">
    <source>
        <dbReference type="ARBA" id="ARBA00022723"/>
    </source>
</evidence>
<dbReference type="CDD" id="cd19165">
    <property type="entry name" value="HemeO"/>
    <property type="match status" value="1"/>
</dbReference>
<dbReference type="Proteomes" id="UP000008370">
    <property type="component" value="Unassembled WGS sequence"/>
</dbReference>
<sequence>MSVVAETDYSLPISTLLKTETAAAHEEAEHSQGAGWLTRGELDKDEYIRFVMMLYHVYETLEQGLDRHASHPVLAPIYNPTLFARTQSLSADISHLLQVPESSWQSHPMHAQLTSNPPAPFSAYTARLRKLGESQPDALLAHAYVRYLGDLSGGQFIKRRIAKAYGLEDGDGLSFYDFKQLGGNASGTIGDMKKIKEWYRDGMDKGVGNDPALKARIIDEAQIAFQLNTGLFTALRSPKVFISQPTPAALGDPVTPDSDSPPSTPLLSMKSVEAMQATSGFSMSSVAAFLLALCLAQLLIVFGGLPGKLEAVLHSLASLFSASS</sequence>
<dbReference type="EMBL" id="JH930476">
    <property type="protein sequence ID" value="EKM51708.1"/>
    <property type="molecule type" value="Genomic_DNA"/>
</dbReference>
<dbReference type="Pfam" id="PF01126">
    <property type="entry name" value="Heme_oxygenase"/>
    <property type="match status" value="1"/>
</dbReference>
<keyword evidence="4" id="KW-0472">Membrane</keyword>
<dbReference type="PANTHER" id="PTHR10720">
    <property type="entry name" value="HEME OXYGENASE"/>
    <property type="match status" value="1"/>
</dbReference>
<dbReference type="STRING" id="650164.K5VK12"/>
<dbReference type="SUPFAM" id="SSF48613">
    <property type="entry name" value="Heme oxygenase-like"/>
    <property type="match status" value="1"/>
</dbReference>
<evidence type="ECO:0000256" key="1">
    <source>
        <dbReference type="ARBA" id="ARBA00022617"/>
    </source>
</evidence>
<dbReference type="PANTHER" id="PTHR10720:SF0">
    <property type="entry name" value="HEME OXYGENASE"/>
    <property type="match status" value="1"/>
</dbReference>
<protein>
    <submittedName>
        <fullName evidence="5">Uncharacterized protein</fullName>
    </submittedName>
</protein>
<dbReference type="RefSeq" id="XP_007399514.1">
    <property type="nucleotide sequence ID" value="XM_007399452.1"/>
</dbReference>
<evidence type="ECO:0000256" key="3">
    <source>
        <dbReference type="ARBA" id="ARBA00023004"/>
    </source>
</evidence>
<feature type="transmembrane region" description="Helical" evidence="4">
    <location>
        <begin position="286"/>
        <end position="305"/>
    </location>
</feature>
<keyword evidence="2" id="KW-0479">Metal-binding</keyword>
<gene>
    <name evidence="5" type="ORF">PHACADRAFT_262010</name>
</gene>
<keyword evidence="4" id="KW-1133">Transmembrane helix</keyword>